<name>A0A369C5C6_9GAMM</name>
<dbReference type="InterPro" id="IPR015946">
    <property type="entry name" value="KH_dom-like_a/b"/>
</dbReference>
<comment type="subcellular location">
    <subcellularLocation>
        <location evidence="2">Cytoplasm</location>
    </subcellularLocation>
</comment>
<dbReference type="OrthoDB" id="307788at2"/>
<comment type="similarity">
    <text evidence="2">Belongs to the RbfA family.</text>
</comment>
<evidence type="ECO:0000313" key="3">
    <source>
        <dbReference type="EMBL" id="RCX28355.1"/>
    </source>
</evidence>
<gene>
    <name evidence="2" type="primary">rbfA</name>
    <name evidence="3" type="ORF">DFQ59_107101</name>
</gene>
<dbReference type="InterPro" id="IPR023799">
    <property type="entry name" value="RbfA_dom_sf"/>
</dbReference>
<evidence type="ECO:0000256" key="1">
    <source>
        <dbReference type="ARBA" id="ARBA00022517"/>
    </source>
</evidence>
<proteinExistence type="inferred from homology"/>
<organism evidence="3 4">
    <name type="scientific">Thioalbus denitrificans</name>
    <dbReference type="NCBI Taxonomy" id="547122"/>
    <lineage>
        <taxon>Bacteria</taxon>
        <taxon>Pseudomonadati</taxon>
        <taxon>Pseudomonadota</taxon>
        <taxon>Gammaproteobacteria</taxon>
        <taxon>Chromatiales</taxon>
        <taxon>Ectothiorhodospiraceae</taxon>
        <taxon>Thioalbus</taxon>
    </lineage>
</organism>
<dbReference type="Proteomes" id="UP000252707">
    <property type="component" value="Unassembled WGS sequence"/>
</dbReference>
<dbReference type="PANTHER" id="PTHR33515">
    <property type="entry name" value="RIBOSOME-BINDING FACTOR A, CHLOROPLASTIC-RELATED"/>
    <property type="match status" value="1"/>
</dbReference>
<dbReference type="GO" id="GO:0043024">
    <property type="term" value="F:ribosomal small subunit binding"/>
    <property type="evidence" value="ECO:0007669"/>
    <property type="project" value="TreeGrafter"/>
</dbReference>
<dbReference type="RefSeq" id="WP_114280293.1">
    <property type="nucleotide sequence ID" value="NZ_QPJY01000007.1"/>
</dbReference>
<dbReference type="EMBL" id="QPJY01000007">
    <property type="protein sequence ID" value="RCX28355.1"/>
    <property type="molecule type" value="Genomic_DNA"/>
</dbReference>
<keyword evidence="4" id="KW-1185">Reference proteome</keyword>
<dbReference type="Pfam" id="PF02033">
    <property type="entry name" value="RBFA"/>
    <property type="match status" value="1"/>
</dbReference>
<dbReference type="GO" id="GO:0005829">
    <property type="term" value="C:cytosol"/>
    <property type="evidence" value="ECO:0007669"/>
    <property type="project" value="TreeGrafter"/>
</dbReference>
<dbReference type="Gene3D" id="3.30.300.20">
    <property type="match status" value="1"/>
</dbReference>
<reference evidence="3 4" key="1">
    <citation type="submission" date="2018-07" db="EMBL/GenBank/DDBJ databases">
        <title>Genomic Encyclopedia of Type Strains, Phase IV (KMG-IV): sequencing the most valuable type-strain genomes for metagenomic binning, comparative biology and taxonomic classification.</title>
        <authorList>
            <person name="Goeker M."/>
        </authorList>
    </citation>
    <scope>NUCLEOTIDE SEQUENCE [LARGE SCALE GENOMIC DNA]</scope>
    <source>
        <strain evidence="3 4">DSM 26407</strain>
    </source>
</reference>
<dbReference type="NCBIfam" id="TIGR00082">
    <property type="entry name" value="rbfA"/>
    <property type="match status" value="1"/>
</dbReference>
<dbReference type="GO" id="GO:0030490">
    <property type="term" value="P:maturation of SSU-rRNA"/>
    <property type="evidence" value="ECO:0007669"/>
    <property type="project" value="UniProtKB-UniRule"/>
</dbReference>
<sequence length="126" mass="14297">MPRDFSRTRRVADVIQRELAQIIPRELEDPHLGMVTITAVEVSRDLSHAKVFVTFMDAAEKVQEHLRALNRAGGYLRHLLAREVKFRTTPELHFVHDVSVERGVRLSALIDAAVAADRRSSGDEEE</sequence>
<comment type="caution">
    <text evidence="3">The sequence shown here is derived from an EMBL/GenBank/DDBJ whole genome shotgun (WGS) entry which is preliminary data.</text>
</comment>
<dbReference type="HAMAP" id="MF_00003">
    <property type="entry name" value="RbfA"/>
    <property type="match status" value="1"/>
</dbReference>
<dbReference type="PANTHER" id="PTHR33515:SF1">
    <property type="entry name" value="RIBOSOME-BINDING FACTOR A, CHLOROPLASTIC-RELATED"/>
    <property type="match status" value="1"/>
</dbReference>
<evidence type="ECO:0000313" key="4">
    <source>
        <dbReference type="Proteomes" id="UP000252707"/>
    </source>
</evidence>
<evidence type="ECO:0000256" key="2">
    <source>
        <dbReference type="HAMAP-Rule" id="MF_00003"/>
    </source>
</evidence>
<keyword evidence="1 2" id="KW-0690">Ribosome biogenesis</keyword>
<dbReference type="SUPFAM" id="SSF89919">
    <property type="entry name" value="Ribosome-binding factor A, RbfA"/>
    <property type="match status" value="1"/>
</dbReference>
<comment type="subunit">
    <text evidence="2">Monomer. Binds 30S ribosomal subunits, but not 50S ribosomal subunits or 70S ribosomes.</text>
</comment>
<protein>
    <recommendedName>
        <fullName evidence="2">Ribosome-binding factor A</fullName>
    </recommendedName>
</protein>
<accession>A0A369C5C6</accession>
<comment type="function">
    <text evidence="2">One of several proteins that assist in the late maturation steps of the functional core of the 30S ribosomal subunit. Associates with free 30S ribosomal subunits (but not with 30S subunits that are part of 70S ribosomes or polysomes). Required for efficient processing of 16S rRNA. May interact with the 5'-terminal helix region of 16S rRNA.</text>
</comment>
<keyword evidence="2" id="KW-0963">Cytoplasm</keyword>
<dbReference type="AlphaFoldDB" id="A0A369C5C6"/>
<dbReference type="InterPro" id="IPR000238">
    <property type="entry name" value="RbfA"/>
</dbReference>